<gene>
    <name evidence="2" type="ORF">F8M41_022016</name>
</gene>
<feature type="region of interest" description="Disordered" evidence="1">
    <location>
        <begin position="95"/>
        <end position="138"/>
    </location>
</feature>
<evidence type="ECO:0000313" key="2">
    <source>
        <dbReference type="EMBL" id="KAF0489652.1"/>
    </source>
</evidence>
<reference evidence="2 3" key="1">
    <citation type="journal article" date="2019" name="Environ. Microbiol.">
        <title>At the nexus of three kingdoms: the genome of the mycorrhizal fungus Gigaspora margarita provides insights into plant, endobacterial and fungal interactions.</title>
        <authorList>
            <person name="Venice F."/>
            <person name="Ghignone S."/>
            <person name="Salvioli di Fossalunga A."/>
            <person name="Amselem J."/>
            <person name="Novero M."/>
            <person name="Xianan X."/>
            <person name="Sedzielewska Toro K."/>
            <person name="Morin E."/>
            <person name="Lipzen A."/>
            <person name="Grigoriev I.V."/>
            <person name="Henrissat B."/>
            <person name="Martin F.M."/>
            <person name="Bonfante P."/>
        </authorList>
    </citation>
    <scope>NUCLEOTIDE SEQUENCE [LARGE SCALE GENOMIC DNA]</scope>
    <source>
        <strain evidence="2 3">BEG34</strain>
    </source>
</reference>
<name>A0A8H4EIC1_GIGMA</name>
<evidence type="ECO:0000313" key="3">
    <source>
        <dbReference type="Proteomes" id="UP000439903"/>
    </source>
</evidence>
<protein>
    <submittedName>
        <fullName evidence="2">Uncharacterized protein</fullName>
    </submittedName>
</protein>
<proteinExistence type="predicted"/>
<sequence>MEHRGFPKRVGEMAQSLIDKYKKGDKPDRKLAREWEGRRSHNHIHLRGTINGTTINSGTVGTISGFVSLKRDIHDNQDNNKIPKRVKINNYFPVRETSQHERDQPQTSENQIRTARETSPPSITSMYSMHVPSSPNSSINEEYIRTGRNTYRLFYFTGPGVLEWHLNEHSMRWIVSDVDISEICFEYRAEVIKRCEPMAVILDAFEELLVLYCSIDNECTITKPFSFYRALSHVFVFQKESPCGLCEHFDDELWEDLFVEFQELYPLSSIPDMIYDLFANIIKITCETQNRRERQVVARSYLKTYEATTEEEGVMVEIFQDLIDNE</sequence>
<keyword evidence="3" id="KW-1185">Reference proteome</keyword>
<feature type="compositionally biased region" description="Polar residues" evidence="1">
    <location>
        <begin position="105"/>
        <end position="138"/>
    </location>
</feature>
<evidence type="ECO:0000256" key="1">
    <source>
        <dbReference type="SAM" id="MobiDB-lite"/>
    </source>
</evidence>
<dbReference type="EMBL" id="WTPW01000668">
    <property type="protein sequence ID" value="KAF0489652.1"/>
    <property type="molecule type" value="Genomic_DNA"/>
</dbReference>
<dbReference type="AlphaFoldDB" id="A0A8H4EIC1"/>
<accession>A0A8H4EIC1</accession>
<dbReference type="Proteomes" id="UP000439903">
    <property type="component" value="Unassembled WGS sequence"/>
</dbReference>
<organism evidence="2 3">
    <name type="scientific">Gigaspora margarita</name>
    <dbReference type="NCBI Taxonomy" id="4874"/>
    <lineage>
        <taxon>Eukaryota</taxon>
        <taxon>Fungi</taxon>
        <taxon>Fungi incertae sedis</taxon>
        <taxon>Mucoromycota</taxon>
        <taxon>Glomeromycotina</taxon>
        <taxon>Glomeromycetes</taxon>
        <taxon>Diversisporales</taxon>
        <taxon>Gigasporaceae</taxon>
        <taxon>Gigaspora</taxon>
    </lineage>
</organism>
<comment type="caution">
    <text evidence="2">The sequence shown here is derived from an EMBL/GenBank/DDBJ whole genome shotgun (WGS) entry which is preliminary data.</text>
</comment>
<dbReference type="OrthoDB" id="2441332at2759"/>